<dbReference type="AlphaFoldDB" id="A0ABD1ZY51"/>
<feature type="compositionally biased region" description="Low complexity" evidence="1">
    <location>
        <begin position="301"/>
        <end position="313"/>
    </location>
</feature>
<evidence type="ECO:0000256" key="1">
    <source>
        <dbReference type="SAM" id="MobiDB-lite"/>
    </source>
</evidence>
<evidence type="ECO:0000313" key="2">
    <source>
        <dbReference type="EMBL" id="KAL2713291.1"/>
    </source>
</evidence>
<organism evidence="2 3">
    <name type="scientific">Vespula squamosa</name>
    <name type="common">Southern yellow jacket</name>
    <name type="synonym">Wasp</name>
    <dbReference type="NCBI Taxonomy" id="30214"/>
    <lineage>
        <taxon>Eukaryota</taxon>
        <taxon>Metazoa</taxon>
        <taxon>Ecdysozoa</taxon>
        <taxon>Arthropoda</taxon>
        <taxon>Hexapoda</taxon>
        <taxon>Insecta</taxon>
        <taxon>Pterygota</taxon>
        <taxon>Neoptera</taxon>
        <taxon>Endopterygota</taxon>
        <taxon>Hymenoptera</taxon>
        <taxon>Apocrita</taxon>
        <taxon>Aculeata</taxon>
        <taxon>Vespoidea</taxon>
        <taxon>Vespidae</taxon>
        <taxon>Vespinae</taxon>
        <taxon>Vespula</taxon>
    </lineage>
</organism>
<proteinExistence type="predicted"/>
<reference evidence="2 3" key="1">
    <citation type="journal article" date="2024" name="Ann. Entomol. Soc. Am.">
        <title>Genomic analyses of the southern and eastern yellowjacket wasps (Hymenoptera: Vespidae) reveal evolutionary signatures of social life.</title>
        <authorList>
            <person name="Catto M.A."/>
            <person name="Caine P.B."/>
            <person name="Orr S.E."/>
            <person name="Hunt B.G."/>
            <person name="Goodisman M.A.D."/>
        </authorList>
    </citation>
    <scope>NUCLEOTIDE SEQUENCE [LARGE SCALE GENOMIC DNA]</scope>
    <source>
        <strain evidence="2">233</strain>
        <tissue evidence="2">Head and thorax</tissue>
    </source>
</reference>
<sequence length="341" mass="37265">MQEFLIVNILCSSTCITNYSTGIVRYVLTLPMTCISTFPLPFANIPKFLFALLPSIKRNTRRVNSKVPQTLLKYQDRNEVLKEDKNKVTNNRESSISRRVVGRRSQYDDRAYKGSLLLLFAAAAAVAGAGADRADERVIRAKFVKDRFNAVHIILINFYIEIRTQIENNSLTTTISEKEMHGTESWNAMVCTWILKDRRMGECEDGGGVGVEWGWSGERGKWGEEGVGGGGGGYARPSCKLLHTTKKDPDSLRYGSSTNTRSKTLMSAFPNVLVETRVPSALRPRYDRDVGCDGVSDDDSSSSSSSSSNDSSSDGGGNGGSGGSPSLIVSLFKKTPSSVKS</sequence>
<gene>
    <name evidence="2" type="ORF">V1478_016989</name>
</gene>
<protein>
    <submittedName>
        <fullName evidence="2">Uncharacterized protein</fullName>
    </submittedName>
</protein>
<accession>A0ABD1ZY51</accession>
<feature type="compositionally biased region" description="Gly residues" evidence="1">
    <location>
        <begin position="314"/>
        <end position="323"/>
    </location>
</feature>
<comment type="caution">
    <text evidence="2">The sequence shown here is derived from an EMBL/GenBank/DDBJ whole genome shotgun (WGS) entry which is preliminary data.</text>
</comment>
<name>A0ABD1ZY51_VESSQ</name>
<dbReference type="Proteomes" id="UP001607302">
    <property type="component" value="Unassembled WGS sequence"/>
</dbReference>
<evidence type="ECO:0000313" key="3">
    <source>
        <dbReference type="Proteomes" id="UP001607302"/>
    </source>
</evidence>
<keyword evidence="3" id="KW-1185">Reference proteome</keyword>
<dbReference type="EMBL" id="JAUDFV010000158">
    <property type="protein sequence ID" value="KAL2713291.1"/>
    <property type="molecule type" value="Genomic_DNA"/>
</dbReference>
<feature type="region of interest" description="Disordered" evidence="1">
    <location>
        <begin position="284"/>
        <end position="341"/>
    </location>
</feature>